<dbReference type="EMBL" id="JBBNAF010000002">
    <property type="protein sequence ID" value="KAK9163289.1"/>
    <property type="molecule type" value="Genomic_DNA"/>
</dbReference>
<sequence length="214" mass="24058">MFDNMRNVFNTMIGSYEDMFAKDLFHNYQIMDDRVRGVEQNIAEHRTPPRILLERHKDHSENGGKKIELKPGFLMEHDDSPNQDGPAYFPVVAIMSLGSPAVMKFSPHSRFGEYNGMSTNSSTVVNDTSENAESTENKTGLCSDQHDVDKNLIHNCLCCGHITYMTLRIAMSPIRQGMYICSGVVTVEGITYVLDVPASLFVEEIIVVQDSIFV</sequence>
<dbReference type="AlphaFoldDB" id="A0AAP0L6Q1"/>
<proteinExistence type="predicted"/>
<comment type="caution">
    <text evidence="1">The sequence shown here is derived from an EMBL/GenBank/DDBJ whole genome shotgun (WGS) entry which is preliminary data.</text>
</comment>
<accession>A0AAP0L6Q1</accession>
<reference evidence="1 2" key="1">
    <citation type="submission" date="2024-01" db="EMBL/GenBank/DDBJ databases">
        <title>Genome assemblies of Stephania.</title>
        <authorList>
            <person name="Yang L."/>
        </authorList>
    </citation>
    <scope>NUCLEOTIDE SEQUENCE [LARGE SCALE GENOMIC DNA]</scope>
    <source>
        <strain evidence="1">YNDBR</strain>
        <tissue evidence="1">Leaf</tissue>
    </source>
</reference>
<dbReference type="Proteomes" id="UP001420932">
    <property type="component" value="Unassembled WGS sequence"/>
</dbReference>
<protein>
    <submittedName>
        <fullName evidence="1">Uncharacterized protein</fullName>
    </submittedName>
</protein>
<keyword evidence="2" id="KW-1185">Reference proteome</keyword>
<name>A0AAP0L6Q1_9MAGN</name>
<gene>
    <name evidence="1" type="ORF">Syun_004191</name>
</gene>
<organism evidence="1 2">
    <name type="scientific">Stephania yunnanensis</name>
    <dbReference type="NCBI Taxonomy" id="152371"/>
    <lineage>
        <taxon>Eukaryota</taxon>
        <taxon>Viridiplantae</taxon>
        <taxon>Streptophyta</taxon>
        <taxon>Embryophyta</taxon>
        <taxon>Tracheophyta</taxon>
        <taxon>Spermatophyta</taxon>
        <taxon>Magnoliopsida</taxon>
        <taxon>Ranunculales</taxon>
        <taxon>Menispermaceae</taxon>
        <taxon>Menispermoideae</taxon>
        <taxon>Cissampelideae</taxon>
        <taxon>Stephania</taxon>
    </lineage>
</organism>
<evidence type="ECO:0000313" key="2">
    <source>
        <dbReference type="Proteomes" id="UP001420932"/>
    </source>
</evidence>
<evidence type="ECO:0000313" key="1">
    <source>
        <dbReference type="EMBL" id="KAK9163289.1"/>
    </source>
</evidence>